<accession>A0ABX5ME99</accession>
<organism evidence="1 2">
    <name type="scientific">Paraburkholderia tropica</name>
    <dbReference type="NCBI Taxonomy" id="92647"/>
    <lineage>
        <taxon>Bacteria</taxon>
        <taxon>Pseudomonadati</taxon>
        <taxon>Pseudomonadota</taxon>
        <taxon>Betaproteobacteria</taxon>
        <taxon>Burkholderiales</taxon>
        <taxon>Burkholderiaceae</taxon>
        <taxon>Paraburkholderia</taxon>
    </lineage>
</organism>
<gene>
    <name evidence="1" type="ORF">C7400_1563</name>
</gene>
<sequence>MLTQHKLVEAALQEAAKLRFSNFAGDDDAVLRLLNAFAGADSVADDLWQELPINYRVEDVANLLSLWCWRTDDNGTQIMRAVEHWIVECADENKIRVALSMDAYPFIDTDVCIANLKKAGTAFPALHARCEEIISDRLTERHSPGATL</sequence>
<protein>
    <submittedName>
        <fullName evidence="1">Uncharacterized protein</fullName>
    </submittedName>
</protein>
<dbReference type="RefSeq" id="WP_110330090.1">
    <property type="nucleotide sequence ID" value="NZ_JBBBEG010000046.1"/>
</dbReference>
<evidence type="ECO:0000313" key="1">
    <source>
        <dbReference type="EMBL" id="PXX02339.1"/>
    </source>
</evidence>
<reference evidence="1 2" key="1">
    <citation type="submission" date="2018-05" db="EMBL/GenBank/DDBJ databases">
        <title>Genomic Encyclopedia of Type Strains, Phase IV (KMG-V): Genome sequencing to study the core and pangenomes of soil and plant-associated prokaryotes.</title>
        <authorList>
            <person name="Whitman W."/>
        </authorList>
    </citation>
    <scope>NUCLEOTIDE SEQUENCE [LARGE SCALE GENOMIC DNA]</scope>
    <source>
        <strain evidence="1 2">SIr-6563</strain>
    </source>
</reference>
<keyword evidence="2" id="KW-1185">Reference proteome</keyword>
<name>A0ABX5ME99_9BURK</name>
<dbReference type="Proteomes" id="UP000247515">
    <property type="component" value="Unassembled WGS sequence"/>
</dbReference>
<dbReference type="EMBL" id="QJJV01000056">
    <property type="protein sequence ID" value="PXX02339.1"/>
    <property type="molecule type" value="Genomic_DNA"/>
</dbReference>
<proteinExistence type="predicted"/>
<evidence type="ECO:0000313" key="2">
    <source>
        <dbReference type="Proteomes" id="UP000247515"/>
    </source>
</evidence>
<comment type="caution">
    <text evidence="1">The sequence shown here is derived from an EMBL/GenBank/DDBJ whole genome shotgun (WGS) entry which is preliminary data.</text>
</comment>